<dbReference type="PANTHER" id="PTHR11054:SF0">
    <property type="entry name" value="6-PHOSPHOGLUCONOLACTONASE"/>
    <property type="match status" value="1"/>
</dbReference>
<reference evidence="2 3" key="1">
    <citation type="submission" date="2019-04" db="EMBL/GenBank/DDBJ databases">
        <title>Draft genome of the big-headed turtle Platysternon megacephalum.</title>
        <authorList>
            <person name="Gong S."/>
        </authorList>
    </citation>
    <scope>NUCLEOTIDE SEQUENCE [LARGE SCALE GENOMIC DNA]</scope>
    <source>
        <strain evidence="2">DO16091913</strain>
        <tissue evidence="2">Muscle</tissue>
    </source>
</reference>
<comment type="caution">
    <text evidence="2">The sequence shown here is derived from an EMBL/GenBank/DDBJ whole genome shotgun (WGS) entry which is preliminary data.</text>
</comment>
<dbReference type="EMBL" id="QXTE01020085">
    <property type="protein sequence ID" value="TFJ94949.1"/>
    <property type="molecule type" value="Genomic_DNA"/>
</dbReference>
<proteinExistence type="predicted"/>
<feature type="domain" description="Glucosamine/galactosamine-6-phosphate isomerase" evidence="1">
    <location>
        <begin position="3"/>
        <end position="63"/>
    </location>
</feature>
<evidence type="ECO:0000313" key="3">
    <source>
        <dbReference type="Proteomes" id="UP000297703"/>
    </source>
</evidence>
<dbReference type="AlphaFoldDB" id="A0A4D9DGN1"/>
<dbReference type="InterPro" id="IPR006148">
    <property type="entry name" value="Glc/Gal-6P_isomerase"/>
</dbReference>
<dbReference type="InterPro" id="IPR037171">
    <property type="entry name" value="NagB/RpiA_transferase-like"/>
</dbReference>
<organism evidence="2 3">
    <name type="scientific">Platysternon megacephalum</name>
    <name type="common">big-headed turtle</name>
    <dbReference type="NCBI Taxonomy" id="55544"/>
    <lineage>
        <taxon>Eukaryota</taxon>
        <taxon>Metazoa</taxon>
        <taxon>Chordata</taxon>
        <taxon>Craniata</taxon>
        <taxon>Vertebrata</taxon>
        <taxon>Euteleostomi</taxon>
        <taxon>Archelosauria</taxon>
        <taxon>Testudinata</taxon>
        <taxon>Testudines</taxon>
        <taxon>Cryptodira</taxon>
        <taxon>Durocryptodira</taxon>
        <taxon>Testudinoidea</taxon>
        <taxon>Platysternidae</taxon>
        <taxon>Platysternon</taxon>
    </lineage>
</organism>
<dbReference type="InterPro" id="IPR039104">
    <property type="entry name" value="6PGL"/>
</dbReference>
<dbReference type="SUPFAM" id="SSF100950">
    <property type="entry name" value="NagB/RpiA/CoA transferase-like"/>
    <property type="match status" value="1"/>
</dbReference>
<dbReference type="STRING" id="55544.A0A4D9DGN1"/>
<sequence length="80" mass="8654">MGLSDAPHPPAERLTITMPMINRSRSVWVIASGDAKADAVADSLDGYTALPAARARGTQQTLWFVDREAASKLHTYRCPA</sequence>
<evidence type="ECO:0000259" key="1">
    <source>
        <dbReference type="Pfam" id="PF01182"/>
    </source>
</evidence>
<dbReference type="Proteomes" id="UP000297703">
    <property type="component" value="Unassembled WGS sequence"/>
</dbReference>
<dbReference type="OrthoDB" id="432544at2759"/>
<gene>
    <name evidence="2" type="ORF">DR999_PMT23735</name>
</gene>
<dbReference type="Pfam" id="PF01182">
    <property type="entry name" value="Glucosamine_iso"/>
    <property type="match status" value="1"/>
</dbReference>
<keyword evidence="3" id="KW-1185">Reference proteome</keyword>
<dbReference type="Gene3D" id="3.40.50.1360">
    <property type="match status" value="1"/>
</dbReference>
<reference evidence="2 3" key="2">
    <citation type="submission" date="2019-04" db="EMBL/GenBank/DDBJ databases">
        <title>The genome sequence of big-headed turtle.</title>
        <authorList>
            <person name="Gong S."/>
        </authorList>
    </citation>
    <scope>NUCLEOTIDE SEQUENCE [LARGE SCALE GENOMIC DNA]</scope>
    <source>
        <strain evidence="2">DO16091913</strain>
        <tissue evidence="2">Muscle</tissue>
    </source>
</reference>
<protein>
    <submittedName>
        <fullName evidence="2">Alcohol dehydrogenase</fullName>
    </submittedName>
</protein>
<dbReference type="GO" id="GO:0005975">
    <property type="term" value="P:carbohydrate metabolic process"/>
    <property type="evidence" value="ECO:0007669"/>
    <property type="project" value="InterPro"/>
</dbReference>
<dbReference type="PANTHER" id="PTHR11054">
    <property type="entry name" value="6-PHOSPHOGLUCONOLACTONASE"/>
    <property type="match status" value="1"/>
</dbReference>
<name>A0A4D9DGN1_9SAUR</name>
<accession>A0A4D9DGN1</accession>
<evidence type="ECO:0000313" key="2">
    <source>
        <dbReference type="EMBL" id="TFJ94949.1"/>
    </source>
</evidence>